<reference evidence="3 4" key="1">
    <citation type="submission" date="2020-05" db="EMBL/GenBank/DDBJ databases">
        <title>Whole genome shotgun sequence of Streptomyces fulvorobeus NBRC 15897.</title>
        <authorList>
            <person name="Komaki H."/>
            <person name="Tamura T."/>
        </authorList>
    </citation>
    <scope>NUCLEOTIDE SEQUENCE [LARGE SCALE GENOMIC DNA]</scope>
    <source>
        <strain evidence="3 4">NBRC 15897</strain>
    </source>
</reference>
<keyword evidence="4" id="KW-1185">Reference proteome</keyword>
<feature type="domain" description="DNA-binding phage zinc finger" evidence="2">
    <location>
        <begin position="33"/>
        <end position="77"/>
    </location>
</feature>
<evidence type="ECO:0000313" key="3">
    <source>
        <dbReference type="EMBL" id="GFM95192.1"/>
    </source>
</evidence>
<dbReference type="InterPro" id="IPR056911">
    <property type="entry name" value="Phage_Znf_bind_put"/>
</dbReference>
<organism evidence="3 4">
    <name type="scientific">Streptomyces fulvorobeus</name>
    <dbReference type="NCBI Taxonomy" id="284028"/>
    <lineage>
        <taxon>Bacteria</taxon>
        <taxon>Bacillati</taxon>
        <taxon>Actinomycetota</taxon>
        <taxon>Actinomycetes</taxon>
        <taxon>Kitasatosporales</taxon>
        <taxon>Streptomycetaceae</taxon>
        <taxon>Streptomyces</taxon>
    </lineage>
</organism>
<accession>A0A7J0BY86</accession>
<evidence type="ECO:0000256" key="1">
    <source>
        <dbReference type="SAM" id="MobiDB-lite"/>
    </source>
</evidence>
<gene>
    <name evidence="3" type="ORF">Sfulv_00030</name>
</gene>
<dbReference type="EMBL" id="BLWC01000001">
    <property type="protein sequence ID" value="GFM95192.1"/>
    <property type="molecule type" value="Genomic_DNA"/>
</dbReference>
<name>A0A7J0BY86_9ACTN</name>
<feature type="region of interest" description="Disordered" evidence="1">
    <location>
        <begin position="49"/>
        <end position="71"/>
    </location>
</feature>
<proteinExistence type="predicted"/>
<dbReference type="Pfam" id="PF24623">
    <property type="entry name" value="Phage_zn_bind_8"/>
    <property type="match status" value="1"/>
</dbReference>
<sequence>MDAEDEPRNTTWGGQGRRSLRSGPELDLVRSWNRRIECPTCKAVAGRACRTEGGHPTNHHRARRDAAGPLPYEKWRQQGLIPPPRIYTMPNAGRGFVGVRLGGWSGVMCSVLSGAGSVVVGSSV</sequence>
<feature type="region of interest" description="Disordered" evidence="1">
    <location>
        <begin position="1"/>
        <end position="24"/>
    </location>
</feature>
<dbReference type="Proteomes" id="UP000498980">
    <property type="component" value="Unassembled WGS sequence"/>
</dbReference>
<protein>
    <recommendedName>
        <fullName evidence="2">DNA-binding phage zinc finger domain-containing protein</fullName>
    </recommendedName>
</protein>
<evidence type="ECO:0000259" key="2">
    <source>
        <dbReference type="Pfam" id="PF24623"/>
    </source>
</evidence>
<dbReference type="AlphaFoldDB" id="A0A7J0BY86"/>
<evidence type="ECO:0000313" key="4">
    <source>
        <dbReference type="Proteomes" id="UP000498980"/>
    </source>
</evidence>
<comment type="caution">
    <text evidence="3">The sequence shown here is derived from an EMBL/GenBank/DDBJ whole genome shotgun (WGS) entry which is preliminary data.</text>
</comment>